<dbReference type="AlphaFoldDB" id="W8WWG5"/>
<dbReference type="STRING" id="1437824.BN940_08076"/>
<evidence type="ECO:0000313" key="2">
    <source>
        <dbReference type="Proteomes" id="UP000019805"/>
    </source>
</evidence>
<protein>
    <submittedName>
        <fullName evidence="1">Uncharacterized protein</fullName>
    </submittedName>
</protein>
<sequence length="46" mass="5297">MIEGIHGRPRCDRRDGHGHCDRFDGIVSTNIKTVQNTIIYCRKLTL</sequence>
<dbReference type="HOGENOM" id="CLU_3181608_0_0_4"/>
<organism evidence="1 2">
    <name type="scientific">Castellaniella defragrans (strain DSM 12143 / CCUG 39792 / 65Phen)</name>
    <name type="common">Alcaligenes defragrans</name>
    <dbReference type="NCBI Taxonomy" id="1437824"/>
    <lineage>
        <taxon>Bacteria</taxon>
        <taxon>Pseudomonadati</taxon>
        <taxon>Pseudomonadota</taxon>
        <taxon>Betaproteobacteria</taxon>
        <taxon>Burkholderiales</taxon>
        <taxon>Alcaligenaceae</taxon>
        <taxon>Castellaniella</taxon>
    </lineage>
</organism>
<gene>
    <name evidence="1" type="ORF">BN940_08076</name>
</gene>
<reference evidence="1 2" key="1">
    <citation type="journal article" date="2014" name="BMC Microbiol.">
        <title>The oxygen-independent metabolism of cyclic monoterpenes in Castellaniella defragrans 65Phen.</title>
        <authorList>
            <person name="Petasch J."/>
            <person name="Disch E.M."/>
            <person name="Markert S."/>
            <person name="Becher D."/>
            <person name="Schweder T."/>
            <person name="Huttel B."/>
            <person name="Reinhardt R."/>
            <person name="Harder J."/>
        </authorList>
    </citation>
    <scope>NUCLEOTIDE SEQUENCE [LARGE SCALE GENOMIC DNA]</scope>
    <source>
        <strain evidence="1">65Phen</strain>
    </source>
</reference>
<dbReference type="KEGG" id="cdn:BN940_08076"/>
<dbReference type="EMBL" id="HG916765">
    <property type="protein sequence ID" value="CDM24078.1"/>
    <property type="molecule type" value="Genomic_DNA"/>
</dbReference>
<name>W8WWG5_CASD6</name>
<keyword evidence="2" id="KW-1185">Reference proteome</keyword>
<evidence type="ECO:0000313" key="1">
    <source>
        <dbReference type="EMBL" id="CDM24078.1"/>
    </source>
</evidence>
<dbReference type="Proteomes" id="UP000019805">
    <property type="component" value="Chromosome"/>
</dbReference>
<proteinExistence type="predicted"/>
<accession>W8WWG5</accession>